<evidence type="ECO:0000256" key="11">
    <source>
        <dbReference type="PROSITE-ProRule" id="PRU10085"/>
    </source>
</evidence>
<dbReference type="InterPro" id="IPR005772">
    <property type="entry name" value="ATPase_V1-cplx_fsu_euk"/>
</dbReference>
<evidence type="ECO:0000313" key="14">
    <source>
        <dbReference type="Proteomes" id="UP000252519"/>
    </source>
</evidence>
<dbReference type="InterPro" id="IPR023562">
    <property type="entry name" value="ClpP/TepA"/>
</dbReference>
<gene>
    <name evidence="13" type="ORF">ANCCAN_02997</name>
</gene>
<dbReference type="NCBIfam" id="TIGR01101">
    <property type="entry name" value="V_ATP_synt_F"/>
    <property type="match status" value="2"/>
</dbReference>
<dbReference type="Pfam" id="PF00574">
    <property type="entry name" value="CLP_protease"/>
    <property type="match status" value="1"/>
</dbReference>
<dbReference type="PANTHER" id="PTHR13861">
    <property type="entry name" value="VACUOLAR ATP SYNTHASE SUBUNIT F"/>
    <property type="match status" value="1"/>
</dbReference>
<dbReference type="InterPro" id="IPR029045">
    <property type="entry name" value="ClpP/crotonase-like_dom_sf"/>
</dbReference>
<evidence type="ECO:0000256" key="2">
    <source>
        <dbReference type="ARBA" id="ARBA00010148"/>
    </source>
</evidence>
<evidence type="ECO:0000313" key="13">
    <source>
        <dbReference type="EMBL" id="RCN50798.1"/>
    </source>
</evidence>
<evidence type="ECO:0000256" key="9">
    <source>
        <dbReference type="ARBA" id="ARBA00023065"/>
    </source>
</evidence>
<dbReference type="InterPro" id="IPR008218">
    <property type="entry name" value="ATPase_V1-cplx_f_g_su"/>
</dbReference>
<evidence type="ECO:0000256" key="12">
    <source>
        <dbReference type="PROSITE-ProRule" id="PRU10086"/>
    </source>
</evidence>
<evidence type="ECO:0000256" key="7">
    <source>
        <dbReference type="ARBA" id="ARBA00022801"/>
    </source>
</evidence>
<evidence type="ECO:0000256" key="3">
    <source>
        <dbReference type="ARBA" id="ARBA00013230"/>
    </source>
</evidence>
<evidence type="ECO:0000256" key="4">
    <source>
        <dbReference type="ARBA" id="ARBA00022448"/>
    </source>
</evidence>
<dbReference type="CDD" id="cd07017">
    <property type="entry name" value="S14_ClpP_2"/>
    <property type="match status" value="1"/>
</dbReference>
<dbReference type="GO" id="GO:0046961">
    <property type="term" value="F:proton-transporting ATPase activity, rotational mechanism"/>
    <property type="evidence" value="ECO:0007669"/>
    <property type="project" value="InterPro"/>
</dbReference>
<reference evidence="13 14" key="1">
    <citation type="submission" date="2014-10" db="EMBL/GenBank/DDBJ databases">
        <title>Draft genome of the hookworm Ancylostoma caninum.</title>
        <authorList>
            <person name="Mitreva M."/>
        </authorList>
    </citation>
    <scope>NUCLEOTIDE SEQUENCE [LARGE SCALE GENOMIC DNA]</scope>
    <source>
        <strain evidence="13 14">Baltimore</strain>
    </source>
</reference>
<feature type="active site" evidence="12">
    <location>
        <position position="348"/>
    </location>
</feature>
<keyword evidence="14" id="KW-1185">Reference proteome</keyword>
<dbReference type="GO" id="GO:0033180">
    <property type="term" value="C:proton-transporting V-type ATPase, V1 domain"/>
    <property type="evidence" value="ECO:0007669"/>
    <property type="project" value="InterPro"/>
</dbReference>
<protein>
    <recommendedName>
        <fullName evidence="3 12">Endopeptidase Clp</fullName>
        <ecNumber evidence="3 12">3.4.21.92</ecNumber>
    </recommendedName>
</protein>
<dbReference type="Pfam" id="PF01990">
    <property type="entry name" value="ATP-synt_F"/>
    <property type="match status" value="1"/>
</dbReference>
<keyword evidence="5" id="KW-0645">Protease</keyword>
<keyword evidence="9" id="KW-0406">Ion transport</keyword>
<proteinExistence type="inferred from homology"/>
<dbReference type="PROSITE" id="PS00381">
    <property type="entry name" value="CLP_PROTEASE_SER"/>
    <property type="match status" value="1"/>
</dbReference>
<dbReference type="Proteomes" id="UP000252519">
    <property type="component" value="Unassembled WGS sequence"/>
</dbReference>
<accession>A0A368H4W6</accession>
<keyword evidence="6" id="KW-0375">Hydrogen ion transport</keyword>
<keyword evidence="4" id="KW-0813">Transport</keyword>
<evidence type="ECO:0000256" key="6">
    <source>
        <dbReference type="ARBA" id="ARBA00022781"/>
    </source>
</evidence>
<keyword evidence="7" id="KW-0378">Hydrolase</keyword>
<dbReference type="PANTHER" id="PTHR13861:SF2">
    <property type="entry name" value="V-TYPE PROTON ATPASE SUBUNIT F"/>
    <property type="match status" value="1"/>
</dbReference>
<comment type="similarity">
    <text evidence="1">Belongs to the peptidase S14 family.</text>
</comment>
<dbReference type="GO" id="GO:0004176">
    <property type="term" value="F:ATP-dependent peptidase activity"/>
    <property type="evidence" value="ECO:0007669"/>
    <property type="project" value="InterPro"/>
</dbReference>
<dbReference type="InterPro" id="IPR018215">
    <property type="entry name" value="ClpP_Ser_AS"/>
</dbReference>
<evidence type="ECO:0000256" key="1">
    <source>
        <dbReference type="ARBA" id="ARBA00007039"/>
    </source>
</evidence>
<dbReference type="PROSITE" id="PS00382">
    <property type="entry name" value="CLP_PROTEASE_HIS"/>
    <property type="match status" value="1"/>
</dbReference>
<comment type="catalytic activity">
    <reaction evidence="10 12">
        <text>Hydrolysis of proteins to small peptides in the presence of ATP and magnesium. alpha-casein is the usual test substrate. In the absence of ATP, only oligopeptides shorter than five residues are hydrolyzed (such as succinyl-Leu-Tyr-|-NHMec, and Leu-Tyr-Leu-|-Tyr-Trp, in which cleavage of the -Tyr-|-Leu- and -Tyr-|-Trp bonds also occurs).</text>
        <dbReference type="EC" id="3.4.21.92"/>
    </reaction>
</comment>
<dbReference type="PRINTS" id="PR00127">
    <property type="entry name" value="CLPPROTEASEP"/>
</dbReference>
<dbReference type="AlphaFoldDB" id="A0A368H4W6"/>
<dbReference type="FunFam" id="3.40.50.10580:FF:000001">
    <property type="entry name" value="V-type proton ATPase subunit F"/>
    <property type="match status" value="1"/>
</dbReference>
<dbReference type="EMBL" id="JOJR01000019">
    <property type="protein sequence ID" value="RCN50798.1"/>
    <property type="molecule type" value="Genomic_DNA"/>
</dbReference>
<comment type="similarity">
    <text evidence="2">Belongs to the V-ATPase F subunit family.</text>
</comment>
<dbReference type="SUPFAM" id="SSF159468">
    <property type="entry name" value="AtpF-like"/>
    <property type="match status" value="2"/>
</dbReference>
<sequence>MASAVKGKILAVIGDEDSVVGFLLGGVGELNKARKPNYLIVDKQTGIQEIEDAFKSFVARDDIAIILINQHIAEMIRYAVDQHTSSIPAVLEIPSKEAPYDPSKSFVARDDIAIILINQHIAEMIRYAVDQHTSSIPAVLEIPSKEAPYDPSKDSILNRARGLFNPEDFRAMALRGVLPALRRGALCMRRDLSTSPTLSAIPFVIENEGRGERSYDIYSRLLRDRIVCVMTPGNTFILVMKSGNEEVFAVNIVTLNLLFHIDDFVASSIIAQLLFLQSDSSKKPIHMYINSPGGSVTAGLAIYDTMQMITPPVATWCVGQASSMGSLLLCAGEKGLRTALPNSRIMVHQPSGGASGTCSDIVIRAEEIQRLKKRTQEIYVHHTGQTYEVQVCVIYFRLRHQ</sequence>
<dbReference type="STRING" id="29170.A0A368H4W6"/>
<dbReference type="GO" id="GO:0004252">
    <property type="term" value="F:serine-type endopeptidase activity"/>
    <property type="evidence" value="ECO:0007669"/>
    <property type="project" value="UniProtKB-EC"/>
</dbReference>
<dbReference type="Gene3D" id="3.40.50.10580">
    <property type="entry name" value="ATPase, V1 complex, subunit F"/>
    <property type="match status" value="2"/>
</dbReference>
<dbReference type="EC" id="3.4.21.92" evidence="3 12"/>
<evidence type="ECO:0000256" key="8">
    <source>
        <dbReference type="ARBA" id="ARBA00022825"/>
    </source>
</evidence>
<feature type="active site" evidence="11">
    <location>
        <position position="323"/>
    </location>
</feature>
<organism evidence="13 14">
    <name type="scientific">Ancylostoma caninum</name>
    <name type="common">Dog hookworm</name>
    <dbReference type="NCBI Taxonomy" id="29170"/>
    <lineage>
        <taxon>Eukaryota</taxon>
        <taxon>Metazoa</taxon>
        <taxon>Ecdysozoa</taxon>
        <taxon>Nematoda</taxon>
        <taxon>Chromadorea</taxon>
        <taxon>Rhabditida</taxon>
        <taxon>Rhabditina</taxon>
        <taxon>Rhabditomorpha</taxon>
        <taxon>Strongyloidea</taxon>
        <taxon>Ancylostomatidae</taxon>
        <taxon>Ancylostomatinae</taxon>
        <taxon>Ancylostoma</taxon>
    </lineage>
</organism>
<name>A0A368H4W6_ANCCA</name>
<dbReference type="InterPro" id="IPR001907">
    <property type="entry name" value="ClpP"/>
</dbReference>
<evidence type="ECO:0000256" key="10">
    <source>
        <dbReference type="ARBA" id="ARBA00034021"/>
    </source>
</evidence>
<dbReference type="OrthoDB" id="2017408at2759"/>
<dbReference type="GO" id="GO:0006508">
    <property type="term" value="P:proteolysis"/>
    <property type="evidence" value="ECO:0007669"/>
    <property type="project" value="UniProtKB-KW"/>
</dbReference>
<keyword evidence="8" id="KW-0720">Serine protease</keyword>
<dbReference type="SUPFAM" id="SSF52096">
    <property type="entry name" value="ClpP/crotonase"/>
    <property type="match status" value="1"/>
</dbReference>
<dbReference type="Gene3D" id="3.90.226.10">
    <property type="entry name" value="2-enoyl-CoA Hydratase, Chain A, domain 1"/>
    <property type="match status" value="1"/>
</dbReference>
<dbReference type="InterPro" id="IPR033135">
    <property type="entry name" value="ClpP_His_AS"/>
</dbReference>
<dbReference type="InterPro" id="IPR036906">
    <property type="entry name" value="ATPase_V1_fsu_sf"/>
</dbReference>
<evidence type="ECO:0000256" key="5">
    <source>
        <dbReference type="ARBA" id="ARBA00022670"/>
    </source>
</evidence>
<comment type="caution">
    <text evidence="13">The sequence shown here is derived from an EMBL/GenBank/DDBJ whole genome shotgun (WGS) entry which is preliminary data.</text>
</comment>